<dbReference type="InterPro" id="IPR009057">
    <property type="entry name" value="Homeodomain-like_sf"/>
</dbReference>
<comment type="caution">
    <text evidence="1">The sequence shown here is derived from an EMBL/GenBank/DDBJ whole genome shotgun (WGS) entry which is preliminary data.</text>
</comment>
<accession>A0A1X2H0D0</accession>
<evidence type="ECO:0008006" key="3">
    <source>
        <dbReference type="Google" id="ProtNLM"/>
    </source>
</evidence>
<evidence type="ECO:0000313" key="1">
    <source>
        <dbReference type="EMBL" id="ORY89521.1"/>
    </source>
</evidence>
<dbReference type="InParanoid" id="A0A1X2H0D0"/>
<dbReference type="AlphaFoldDB" id="A0A1X2H0D0"/>
<feature type="non-terminal residue" evidence="1">
    <location>
        <position position="153"/>
    </location>
</feature>
<dbReference type="SUPFAM" id="SSF46689">
    <property type="entry name" value="Homeodomain-like"/>
    <property type="match status" value="1"/>
</dbReference>
<sequence>MAENEEEFEESVPLVWTLKSCSPEQVTEFIAIMQQESKKVGEAAKKAGINLSTAYRLYREWTNGGGEIMPGYKPASKVQPAGNNRKLTAEHSLFLEQYVEQNPTCYVKDAAAELCKAFNGLSISDSAVHQHLTNKLSFTLTRTRAIVSERNAE</sequence>
<name>A0A1X2H0D0_SYNRA</name>
<protein>
    <recommendedName>
        <fullName evidence="3">Homeodomain-like protein</fullName>
    </recommendedName>
</protein>
<evidence type="ECO:0000313" key="2">
    <source>
        <dbReference type="Proteomes" id="UP000242180"/>
    </source>
</evidence>
<dbReference type="STRING" id="13706.A0A1X2H0D0"/>
<proteinExistence type="predicted"/>
<dbReference type="OMA" id="PLPEMIW"/>
<dbReference type="OrthoDB" id="2275179at2759"/>
<dbReference type="EMBL" id="MCGN01000015">
    <property type="protein sequence ID" value="ORY89521.1"/>
    <property type="molecule type" value="Genomic_DNA"/>
</dbReference>
<keyword evidence="2" id="KW-1185">Reference proteome</keyword>
<reference evidence="1 2" key="1">
    <citation type="submission" date="2016-07" db="EMBL/GenBank/DDBJ databases">
        <title>Pervasive Adenine N6-methylation of Active Genes in Fungi.</title>
        <authorList>
            <consortium name="DOE Joint Genome Institute"/>
            <person name="Mondo S.J."/>
            <person name="Dannebaum R.O."/>
            <person name="Kuo R.C."/>
            <person name="Labutti K."/>
            <person name="Haridas S."/>
            <person name="Kuo A."/>
            <person name="Salamov A."/>
            <person name="Ahrendt S.R."/>
            <person name="Lipzen A."/>
            <person name="Sullivan W."/>
            <person name="Andreopoulos W.B."/>
            <person name="Clum A."/>
            <person name="Lindquist E."/>
            <person name="Daum C."/>
            <person name="Ramamoorthy G.K."/>
            <person name="Gryganskyi A."/>
            <person name="Culley D."/>
            <person name="Magnuson J.K."/>
            <person name="James T.Y."/>
            <person name="O'Malley M.A."/>
            <person name="Stajich J.E."/>
            <person name="Spatafora J.W."/>
            <person name="Visel A."/>
            <person name="Grigoriev I.V."/>
        </authorList>
    </citation>
    <scope>NUCLEOTIDE SEQUENCE [LARGE SCALE GENOMIC DNA]</scope>
    <source>
        <strain evidence="1 2">NRRL 2496</strain>
    </source>
</reference>
<organism evidence="1 2">
    <name type="scientific">Syncephalastrum racemosum</name>
    <name type="common">Filamentous fungus</name>
    <dbReference type="NCBI Taxonomy" id="13706"/>
    <lineage>
        <taxon>Eukaryota</taxon>
        <taxon>Fungi</taxon>
        <taxon>Fungi incertae sedis</taxon>
        <taxon>Mucoromycota</taxon>
        <taxon>Mucoromycotina</taxon>
        <taxon>Mucoromycetes</taxon>
        <taxon>Mucorales</taxon>
        <taxon>Syncephalastraceae</taxon>
        <taxon>Syncephalastrum</taxon>
    </lineage>
</organism>
<gene>
    <name evidence="1" type="ORF">BCR43DRAFT_448386</name>
</gene>
<dbReference type="Proteomes" id="UP000242180">
    <property type="component" value="Unassembled WGS sequence"/>
</dbReference>